<gene>
    <name evidence="3" type="ORF">CR205_17800</name>
</gene>
<dbReference type="PANTHER" id="PTHR14969">
    <property type="entry name" value="SPHINGOSINE-1-PHOSPHATE PHOSPHOHYDROLASE"/>
    <property type="match status" value="1"/>
</dbReference>
<dbReference type="SMART" id="SM00014">
    <property type="entry name" value="acidPPc"/>
    <property type="match status" value="1"/>
</dbReference>
<evidence type="ECO:0000313" key="3">
    <source>
        <dbReference type="EMBL" id="PYZ96214.1"/>
    </source>
</evidence>
<feature type="transmembrane region" description="Helical" evidence="1">
    <location>
        <begin position="97"/>
        <end position="114"/>
    </location>
</feature>
<keyword evidence="1" id="KW-0472">Membrane</keyword>
<accession>A0A2W0H333</accession>
<protein>
    <recommendedName>
        <fullName evidence="2">Phosphatidic acid phosphatase type 2/haloperoxidase domain-containing protein</fullName>
    </recommendedName>
</protein>
<keyword evidence="1" id="KW-0812">Transmembrane</keyword>
<evidence type="ECO:0000256" key="1">
    <source>
        <dbReference type="SAM" id="Phobius"/>
    </source>
</evidence>
<feature type="transmembrane region" description="Helical" evidence="1">
    <location>
        <begin position="15"/>
        <end position="31"/>
    </location>
</feature>
<dbReference type="CDD" id="cd03392">
    <property type="entry name" value="PAP2_like_2"/>
    <property type="match status" value="1"/>
</dbReference>
<dbReference type="InterPro" id="IPR036938">
    <property type="entry name" value="PAP2/HPO_sf"/>
</dbReference>
<comment type="caution">
    <text evidence="3">The sequence shown here is derived from an EMBL/GenBank/DDBJ whole genome shotgun (WGS) entry which is preliminary data.</text>
</comment>
<dbReference type="SUPFAM" id="SSF48317">
    <property type="entry name" value="Acid phosphatase/Vanadium-dependent haloperoxidase"/>
    <property type="match status" value="1"/>
</dbReference>
<dbReference type="Gene3D" id="1.20.144.10">
    <property type="entry name" value="Phosphatidic acid phosphatase type 2/haloperoxidase"/>
    <property type="match status" value="2"/>
</dbReference>
<dbReference type="PANTHER" id="PTHR14969:SF13">
    <property type="entry name" value="AT30094P"/>
    <property type="match status" value="1"/>
</dbReference>
<keyword evidence="1" id="KW-1133">Transmembrane helix</keyword>
<dbReference type="Proteomes" id="UP000248066">
    <property type="component" value="Unassembled WGS sequence"/>
</dbReference>
<feature type="transmembrane region" description="Helical" evidence="1">
    <location>
        <begin position="168"/>
        <end position="188"/>
    </location>
</feature>
<feature type="transmembrane region" description="Helical" evidence="1">
    <location>
        <begin position="134"/>
        <end position="156"/>
    </location>
</feature>
<keyword evidence="4" id="KW-1185">Reference proteome</keyword>
<sequence length="225" mass="24719">MSLKEGEQVKEKKRIILMAGGLVILMALLYIETLRTQAGKVMSSTDLFIMNTVQRAETDSLTQAVLAVTSAGSVYALGLTAVLGALFLGWRKRWRMALFYPAAVGAGGLINWLLKGIFQRERPDLNPLLEEPGFSFPSGHSMGSMMTFGLLAYFIIRLSDRSPVRIATASAAAVIIFSIGLSRIYLGVHYPTDVVAGFLAGGIWIFISVLVWKRWFETKPGNRKS</sequence>
<feature type="transmembrane region" description="Helical" evidence="1">
    <location>
        <begin position="64"/>
        <end position="90"/>
    </location>
</feature>
<proteinExistence type="predicted"/>
<dbReference type="EMBL" id="PDOF01000003">
    <property type="protein sequence ID" value="PYZ96214.1"/>
    <property type="molecule type" value="Genomic_DNA"/>
</dbReference>
<organism evidence="3 4">
    <name type="scientific">Alteribacter lacisalsi</name>
    <dbReference type="NCBI Taxonomy" id="2045244"/>
    <lineage>
        <taxon>Bacteria</taxon>
        <taxon>Bacillati</taxon>
        <taxon>Bacillota</taxon>
        <taxon>Bacilli</taxon>
        <taxon>Bacillales</taxon>
        <taxon>Bacillaceae</taxon>
        <taxon>Alteribacter</taxon>
    </lineage>
</organism>
<evidence type="ECO:0000313" key="4">
    <source>
        <dbReference type="Proteomes" id="UP000248066"/>
    </source>
</evidence>
<dbReference type="Pfam" id="PF01569">
    <property type="entry name" value="PAP2"/>
    <property type="match status" value="1"/>
</dbReference>
<feature type="transmembrane region" description="Helical" evidence="1">
    <location>
        <begin position="194"/>
        <end position="216"/>
    </location>
</feature>
<dbReference type="AlphaFoldDB" id="A0A2W0H333"/>
<feature type="domain" description="Phosphatidic acid phosphatase type 2/haloperoxidase" evidence="2">
    <location>
        <begin position="97"/>
        <end position="209"/>
    </location>
</feature>
<evidence type="ECO:0000259" key="2">
    <source>
        <dbReference type="SMART" id="SM00014"/>
    </source>
</evidence>
<name>A0A2W0H333_9BACI</name>
<dbReference type="InterPro" id="IPR000326">
    <property type="entry name" value="PAP2/HPO"/>
</dbReference>
<reference evidence="3 4" key="1">
    <citation type="submission" date="2017-10" db="EMBL/GenBank/DDBJ databases">
        <title>Bacillus sp. nov., a halophilic bacterium isolated from a Yangshapao Lake.</title>
        <authorList>
            <person name="Wang H."/>
        </authorList>
    </citation>
    <scope>NUCLEOTIDE SEQUENCE [LARGE SCALE GENOMIC DNA]</scope>
    <source>
        <strain evidence="3 4">YSP-3</strain>
    </source>
</reference>